<evidence type="ECO:0000313" key="4">
    <source>
        <dbReference type="EMBL" id="WSC11598.1"/>
    </source>
</evidence>
<organism evidence="3 6">
    <name type="scientific">Streptomyces brevispora</name>
    <dbReference type="NCBI Taxonomy" id="887462"/>
    <lineage>
        <taxon>Bacteria</taxon>
        <taxon>Bacillati</taxon>
        <taxon>Actinomycetota</taxon>
        <taxon>Actinomycetes</taxon>
        <taxon>Kitasatosporales</taxon>
        <taxon>Streptomycetaceae</taxon>
        <taxon>Streptomyces</taxon>
    </lineage>
</organism>
<keyword evidence="7" id="KW-1185">Reference proteome</keyword>
<gene>
    <name evidence="3" type="ORF">FHX80_12416</name>
    <name evidence="2" type="ORF">FHX80_13299</name>
    <name evidence="4" type="ORF">OIE64_01005</name>
    <name evidence="5" type="ORF">OIE64_35035</name>
</gene>
<dbReference type="GO" id="GO:0004658">
    <property type="term" value="F:propionyl-CoA carboxylase activity"/>
    <property type="evidence" value="ECO:0007669"/>
    <property type="project" value="InterPro"/>
</dbReference>
<dbReference type="OrthoDB" id="4251024at2"/>
<dbReference type="Proteomes" id="UP001330827">
    <property type="component" value="Chromosome"/>
</dbReference>
<feature type="region of interest" description="Disordered" evidence="1">
    <location>
        <begin position="35"/>
        <end position="67"/>
    </location>
</feature>
<dbReference type="GO" id="GO:0003989">
    <property type="term" value="F:acetyl-CoA carboxylase activity"/>
    <property type="evidence" value="ECO:0007669"/>
    <property type="project" value="InterPro"/>
</dbReference>
<evidence type="ECO:0000313" key="2">
    <source>
        <dbReference type="EMBL" id="TWF90883.1"/>
    </source>
</evidence>
<reference evidence="4 7" key="2">
    <citation type="submission" date="2022-10" db="EMBL/GenBank/DDBJ databases">
        <title>The complete genomes of actinobacterial strains from the NBC collection.</title>
        <authorList>
            <person name="Joergensen T.S."/>
            <person name="Alvarez Arevalo M."/>
            <person name="Sterndorff E.B."/>
            <person name="Faurdal D."/>
            <person name="Vuksanovic O."/>
            <person name="Mourched A.-S."/>
            <person name="Charusanti P."/>
            <person name="Shaw S."/>
            <person name="Blin K."/>
            <person name="Weber T."/>
        </authorList>
    </citation>
    <scope>NUCLEOTIDE SEQUENCE [LARGE SCALE GENOMIC DNA]</scope>
    <source>
        <strain evidence="4 7">NBC 01769</strain>
    </source>
</reference>
<dbReference type="EMBL" id="VIWW01000002">
    <property type="protein sequence ID" value="TWF92097.1"/>
    <property type="molecule type" value="Genomic_DNA"/>
</dbReference>
<sequence>MGDTGTAPTFRVERGRATDAELAAVTAVLCSLLAGRDEENSDVRPPPAPRWEPERAGTVYHSPYSWR</sequence>
<dbReference type="InterPro" id="IPR032716">
    <property type="entry name" value="ACC_epsilon"/>
</dbReference>
<protein>
    <submittedName>
        <fullName evidence="3">Acyl-CoA carboxylase epsilon subunit-like protein</fullName>
    </submittedName>
    <submittedName>
        <fullName evidence="4">Acyl-CoA carboxylase subunit epsilon</fullName>
    </submittedName>
</protein>
<evidence type="ECO:0000256" key="1">
    <source>
        <dbReference type="SAM" id="MobiDB-lite"/>
    </source>
</evidence>
<evidence type="ECO:0000313" key="6">
    <source>
        <dbReference type="Proteomes" id="UP000318186"/>
    </source>
</evidence>
<dbReference type="EMBL" id="VIWW01000003">
    <property type="protein sequence ID" value="TWF90883.1"/>
    <property type="molecule type" value="Genomic_DNA"/>
</dbReference>
<proteinExistence type="predicted"/>
<dbReference type="EMBL" id="CP109114">
    <property type="protein sequence ID" value="WSC11598.1"/>
    <property type="molecule type" value="Genomic_DNA"/>
</dbReference>
<evidence type="ECO:0000313" key="3">
    <source>
        <dbReference type="EMBL" id="TWF92097.1"/>
    </source>
</evidence>
<dbReference type="Pfam" id="PF13822">
    <property type="entry name" value="ACC_epsilon"/>
    <property type="match status" value="1"/>
</dbReference>
<dbReference type="AlphaFoldDB" id="A0A561TYA1"/>
<name>A0A561TYA1_9ACTN</name>
<dbReference type="RefSeq" id="WP_145767922.1">
    <property type="nucleotide sequence ID" value="NZ_CP109114.1"/>
</dbReference>
<accession>A0A561TYA1</accession>
<dbReference type="EMBL" id="CP109114">
    <property type="protein sequence ID" value="WSC17513.1"/>
    <property type="molecule type" value="Genomic_DNA"/>
</dbReference>
<evidence type="ECO:0000313" key="7">
    <source>
        <dbReference type="Proteomes" id="UP001330827"/>
    </source>
</evidence>
<evidence type="ECO:0000313" key="5">
    <source>
        <dbReference type="EMBL" id="WSC17513.1"/>
    </source>
</evidence>
<reference evidence="3 6" key="1">
    <citation type="submission" date="2019-06" db="EMBL/GenBank/DDBJ databases">
        <title>Sequencing the genomes of 1000 actinobacteria strains.</title>
        <authorList>
            <person name="Klenk H.-P."/>
        </authorList>
    </citation>
    <scope>NUCLEOTIDE SEQUENCE [LARGE SCALE GENOMIC DNA]</scope>
    <source>
        <strain evidence="3 6">DSM 42059</strain>
    </source>
</reference>
<dbReference type="Proteomes" id="UP000318186">
    <property type="component" value="Unassembled WGS sequence"/>
</dbReference>